<dbReference type="STRING" id="1123272.SAMN02745824_3442"/>
<dbReference type="Proteomes" id="UP000185192">
    <property type="component" value="Unassembled WGS sequence"/>
</dbReference>
<dbReference type="OrthoDB" id="5816932at2"/>
<protein>
    <submittedName>
        <fullName evidence="1">Uncharacterized protein</fullName>
    </submittedName>
</protein>
<evidence type="ECO:0000313" key="1">
    <source>
        <dbReference type="EMBL" id="SIO22878.1"/>
    </source>
</evidence>
<sequence length="131" mass="14780">MPDKMFEFDAAIPDQDEAATRRLKLAKLIWTSNRKRREMIPGFDWGEMPWDILLAAYILGAAEQDDWESAGIVSDQWPSDVARRYLDILSDKGLIEKNASNPGAEPQLPRLTEKGEAAIANWLDECAKGVF</sequence>
<organism evidence="1 2">
    <name type="scientific">Parasphingorhabdus marina DSM 22363</name>
    <dbReference type="NCBI Taxonomy" id="1123272"/>
    <lineage>
        <taxon>Bacteria</taxon>
        <taxon>Pseudomonadati</taxon>
        <taxon>Pseudomonadota</taxon>
        <taxon>Alphaproteobacteria</taxon>
        <taxon>Sphingomonadales</taxon>
        <taxon>Sphingomonadaceae</taxon>
        <taxon>Parasphingorhabdus</taxon>
    </lineage>
</organism>
<gene>
    <name evidence="1" type="ORF">SAMN02745824_3442</name>
</gene>
<dbReference type="EMBL" id="FSQW01000002">
    <property type="protein sequence ID" value="SIO22878.1"/>
    <property type="molecule type" value="Genomic_DNA"/>
</dbReference>
<name>A0A1N6HSM9_9SPHN</name>
<accession>A0A1N6HSM9</accession>
<keyword evidence="2" id="KW-1185">Reference proteome</keyword>
<dbReference type="AlphaFoldDB" id="A0A1N6HSM9"/>
<dbReference type="RefSeq" id="WP_074206298.1">
    <property type="nucleotide sequence ID" value="NZ_FSQW01000002.1"/>
</dbReference>
<evidence type="ECO:0000313" key="2">
    <source>
        <dbReference type="Proteomes" id="UP000185192"/>
    </source>
</evidence>
<proteinExistence type="predicted"/>
<reference evidence="2" key="1">
    <citation type="submission" date="2016-11" db="EMBL/GenBank/DDBJ databases">
        <authorList>
            <person name="Varghese N."/>
            <person name="Submissions S."/>
        </authorList>
    </citation>
    <scope>NUCLEOTIDE SEQUENCE [LARGE SCALE GENOMIC DNA]</scope>
    <source>
        <strain evidence="2">DSM 22363</strain>
    </source>
</reference>